<dbReference type="NCBIfam" id="TIGR00797">
    <property type="entry name" value="matE"/>
    <property type="match status" value="1"/>
</dbReference>
<feature type="transmembrane region" description="Helical" evidence="13">
    <location>
        <begin position="194"/>
        <end position="213"/>
    </location>
</feature>
<dbReference type="OrthoDB" id="9776324at2"/>
<keyword evidence="5" id="KW-0813">Transport</keyword>
<reference evidence="14 15" key="1">
    <citation type="submission" date="2017-10" db="EMBL/GenBank/DDBJ databases">
        <title>Effective Description of Clostridium neonatale sp. nov. linked to necrotizing enterocolitis in neonates and a clarification of species assignable to the genus Clostridium (Prazmowski 1880) emend. Lawson and Rainey 2016.</title>
        <authorList>
            <person name="Bernard K."/>
            <person name="Burdz T."/>
            <person name="Wiebe D."/>
            <person name="Balcewich B."/>
            <person name="Alfa M."/>
            <person name="Bernier A.-M."/>
        </authorList>
    </citation>
    <scope>NUCLEOTIDE SEQUENCE [LARGE SCALE GENOMIC DNA]</scope>
    <source>
        <strain evidence="14 15">LCDC99A005</strain>
    </source>
</reference>
<feature type="transmembrane region" description="Helical" evidence="13">
    <location>
        <begin position="92"/>
        <end position="113"/>
    </location>
</feature>
<evidence type="ECO:0000256" key="11">
    <source>
        <dbReference type="ARBA" id="ARBA00023136"/>
    </source>
</evidence>
<keyword evidence="9 13" id="KW-1133">Transmembrane helix</keyword>
<comment type="caution">
    <text evidence="14">The sequence shown here is derived from an EMBL/GenBank/DDBJ whole genome shotgun (WGS) entry which is preliminary data.</text>
</comment>
<comment type="similarity">
    <text evidence="3">Belongs to the multi antimicrobial extrusion (MATE) (TC 2.A.66.1) family.</text>
</comment>
<dbReference type="GO" id="GO:0042910">
    <property type="term" value="F:xenobiotic transmembrane transporter activity"/>
    <property type="evidence" value="ECO:0007669"/>
    <property type="project" value="InterPro"/>
</dbReference>
<gene>
    <name evidence="14" type="ORF">CQ394_02690</name>
</gene>
<evidence type="ECO:0000256" key="12">
    <source>
        <dbReference type="ARBA" id="ARBA00031636"/>
    </source>
</evidence>
<evidence type="ECO:0000313" key="15">
    <source>
        <dbReference type="Proteomes" id="UP000220840"/>
    </source>
</evidence>
<dbReference type="PANTHER" id="PTHR43298">
    <property type="entry name" value="MULTIDRUG RESISTANCE PROTEIN NORM-RELATED"/>
    <property type="match status" value="1"/>
</dbReference>
<feature type="transmembrane region" description="Helical" evidence="13">
    <location>
        <begin position="54"/>
        <end position="80"/>
    </location>
</feature>
<organism evidence="14 15">
    <name type="scientific">Clostridium neonatale</name>
    <dbReference type="NCBI Taxonomy" id="137838"/>
    <lineage>
        <taxon>Bacteria</taxon>
        <taxon>Bacillati</taxon>
        <taxon>Bacillota</taxon>
        <taxon>Clostridia</taxon>
        <taxon>Eubacteriales</taxon>
        <taxon>Clostridiaceae</taxon>
        <taxon>Clostridium</taxon>
    </lineage>
</organism>
<sequence>MIKDMTNGSPSKILFYFALPMVVGNIFQQLYNIVDSIIVGNFVGVNALAAVGASYPITFVLITVANGASIGCSVVISQLFGAKDITKMKSSIYTALLSVGILGLILMFLGLVFNENILRLLQIKDSILNDASVYMNIYFLGAIFLFIYNISTSSFNALGDSKTPLAFLVFSSIINVFLDLLLVGKFNMGVKGAAIATFIAQSISALLSLTFILKRVKSIQVIDMHERKIKIFDLEIFKCMCKISIPSTLQQSIVSIGNLLVQALVNSYGVVTIAGYTAATKIDSITILPMSNLSNAVSNFTAQNIGGKKIERVKSGYRSALIMIAIFSISVTILLFVFGQNLIELFINSDSNQDVIKIGTQYLRIVSVFYFFMGLMVTTNGVLRGSGDIKMFIISTISNLGSRVMFAYFFAYSIGEKGIWYAVPLGWIIASTISVVRYKSGKWKNKSIVS</sequence>
<evidence type="ECO:0000256" key="6">
    <source>
        <dbReference type="ARBA" id="ARBA00022449"/>
    </source>
</evidence>
<evidence type="ECO:0000256" key="5">
    <source>
        <dbReference type="ARBA" id="ARBA00022448"/>
    </source>
</evidence>
<feature type="transmembrane region" description="Helical" evidence="13">
    <location>
        <begin position="392"/>
        <end position="412"/>
    </location>
</feature>
<dbReference type="Pfam" id="PF01554">
    <property type="entry name" value="MatE"/>
    <property type="match status" value="2"/>
</dbReference>
<feature type="transmembrane region" description="Helical" evidence="13">
    <location>
        <begin position="320"/>
        <end position="342"/>
    </location>
</feature>
<evidence type="ECO:0000256" key="10">
    <source>
        <dbReference type="ARBA" id="ARBA00023065"/>
    </source>
</evidence>
<comment type="subcellular location">
    <subcellularLocation>
        <location evidence="2">Cell membrane</location>
        <topology evidence="2">Multi-pass membrane protein</topology>
    </subcellularLocation>
</comment>
<proteinExistence type="inferred from homology"/>
<name>A0A2A7MGF6_9CLOT</name>
<keyword evidence="7" id="KW-1003">Cell membrane</keyword>
<dbReference type="AlphaFoldDB" id="A0A2A7MGF6"/>
<dbReference type="PANTHER" id="PTHR43298:SF2">
    <property type="entry name" value="FMN_FAD EXPORTER YEEO-RELATED"/>
    <property type="match status" value="1"/>
</dbReference>
<keyword evidence="10" id="KW-0406">Ion transport</keyword>
<feature type="transmembrane region" description="Helical" evidence="13">
    <location>
        <begin position="418"/>
        <end position="438"/>
    </location>
</feature>
<evidence type="ECO:0000256" key="13">
    <source>
        <dbReference type="SAM" id="Phobius"/>
    </source>
</evidence>
<keyword evidence="11 13" id="KW-0472">Membrane</keyword>
<feature type="transmembrane region" description="Helical" evidence="13">
    <location>
        <begin position="362"/>
        <end position="383"/>
    </location>
</feature>
<dbReference type="InterPro" id="IPR050222">
    <property type="entry name" value="MATE_MdtK"/>
</dbReference>
<comment type="function">
    <text evidence="1">Multidrug efflux pump.</text>
</comment>
<evidence type="ECO:0000256" key="7">
    <source>
        <dbReference type="ARBA" id="ARBA00022475"/>
    </source>
</evidence>
<dbReference type="CDD" id="cd13138">
    <property type="entry name" value="MATE_yoeA_like"/>
    <property type="match status" value="1"/>
</dbReference>
<evidence type="ECO:0000256" key="8">
    <source>
        <dbReference type="ARBA" id="ARBA00022692"/>
    </source>
</evidence>
<dbReference type="GO" id="GO:0006811">
    <property type="term" value="P:monoatomic ion transport"/>
    <property type="evidence" value="ECO:0007669"/>
    <property type="project" value="UniProtKB-KW"/>
</dbReference>
<keyword evidence="15" id="KW-1185">Reference proteome</keyword>
<dbReference type="GO" id="GO:0015297">
    <property type="term" value="F:antiporter activity"/>
    <property type="evidence" value="ECO:0007669"/>
    <property type="project" value="UniProtKB-KW"/>
</dbReference>
<accession>A0A2A7MGF6</accession>
<dbReference type="PIRSF" id="PIRSF006603">
    <property type="entry name" value="DinF"/>
    <property type="match status" value="1"/>
</dbReference>
<evidence type="ECO:0000256" key="2">
    <source>
        <dbReference type="ARBA" id="ARBA00004651"/>
    </source>
</evidence>
<dbReference type="InterPro" id="IPR048279">
    <property type="entry name" value="MdtK-like"/>
</dbReference>
<evidence type="ECO:0000313" key="14">
    <source>
        <dbReference type="EMBL" id="PEG30650.1"/>
    </source>
</evidence>
<dbReference type="GO" id="GO:0005886">
    <property type="term" value="C:plasma membrane"/>
    <property type="evidence" value="ECO:0007669"/>
    <property type="project" value="UniProtKB-SubCell"/>
</dbReference>
<feature type="transmembrane region" description="Helical" evidence="13">
    <location>
        <begin position="163"/>
        <end position="182"/>
    </location>
</feature>
<dbReference type="RefSeq" id="WP_058294821.1">
    <property type="nucleotide sequence ID" value="NZ_CAMRXG010000064.1"/>
</dbReference>
<keyword evidence="8 13" id="KW-0812">Transmembrane</keyword>
<keyword evidence="6" id="KW-0050">Antiport</keyword>
<evidence type="ECO:0000256" key="3">
    <source>
        <dbReference type="ARBA" id="ARBA00010199"/>
    </source>
</evidence>
<protein>
    <recommendedName>
        <fullName evidence="4">Probable multidrug resistance protein NorM</fullName>
    </recommendedName>
    <alternativeName>
        <fullName evidence="12">Multidrug-efflux transporter</fullName>
    </alternativeName>
</protein>
<feature type="transmembrane region" description="Helical" evidence="13">
    <location>
        <begin position="133"/>
        <end position="151"/>
    </location>
</feature>
<evidence type="ECO:0000256" key="4">
    <source>
        <dbReference type="ARBA" id="ARBA00020268"/>
    </source>
</evidence>
<dbReference type="InterPro" id="IPR002528">
    <property type="entry name" value="MATE_fam"/>
</dbReference>
<dbReference type="EMBL" id="PDCJ01000001">
    <property type="protein sequence ID" value="PEG30650.1"/>
    <property type="molecule type" value="Genomic_DNA"/>
</dbReference>
<dbReference type="Proteomes" id="UP000220840">
    <property type="component" value="Unassembled WGS sequence"/>
</dbReference>
<evidence type="ECO:0000256" key="1">
    <source>
        <dbReference type="ARBA" id="ARBA00003408"/>
    </source>
</evidence>
<dbReference type="STRING" id="137838.GCA_001458595_01997"/>
<feature type="transmembrane region" description="Helical" evidence="13">
    <location>
        <begin position="13"/>
        <end position="34"/>
    </location>
</feature>
<evidence type="ECO:0000256" key="9">
    <source>
        <dbReference type="ARBA" id="ARBA00022989"/>
    </source>
</evidence>